<dbReference type="Pfam" id="PF02230">
    <property type="entry name" value="Abhydrolase_2"/>
    <property type="match status" value="1"/>
</dbReference>
<dbReference type="PANTHER" id="PTHR10655">
    <property type="entry name" value="LYSOPHOSPHOLIPASE-RELATED"/>
    <property type="match status" value="1"/>
</dbReference>
<feature type="non-terminal residue" evidence="5">
    <location>
        <position position="502"/>
    </location>
</feature>
<dbReference type="OrthoDB" id="2418081at2759"/>
<dbReference type="PANTHER" id="PTHR10655:SF17">
    <property type="entry name" value="LYSOPHOSPHOLIPASE-LIKE PROTEIN 1"/>
    <property type="match status" value="1"/>
</dbReference>
<dbReference type="InterPro" id="IPR050565">
    <property type="entry name" value="LYPA1-2/EST-like"/>
</dbReference>
<dbReference type="Gene3D" id="3.40.50.1820">
    <property type="entry name" value="alpha/beta hydrolase"/>
    <property type="match status" value="1"/>
</dbReference>
<comment type="caution">
    <text evidence="5">The sequence shown here is derived from an EMBL/GenBank/DDBJ whole genome shotgun (WGS) entry which is preliminary data.</text>
</comment>
<keyword evidence="6" id="KW-1185">Reference proteome</keyword>
<feature type="region of interest" description="Disordered" evidence="3">
    <location>
        <begin position="288"/>
        <end position="361"/>
    </location>
</feature>
<dbReference type="GeneID" id="94433332"/>
<dbReference type="RefSeq" id="XP_067917904.1">
    <property type="nucleotide sequence ID" value="XM_068070121.1"/>
</dbReference>
<keyword evidence="2" id="KW-0378">Hydrolase</keyword>
<evidence type="ECO:0000313" key="6">
    <source>
        <dbReference type="Proteomes" id="UP000221165"/>
    </source>
</evidence>
<dbReference type="GO" id="GO:0008474">
    <property type="term" value="F:palmitoyl-(protein) hydrolase activity"/>
    <property type="evidence" value="ECO:0007669"/>
    <property type="project" value="TreeGrafter"/>
</dbReference>
<dbReference type="GO" id="GO:0052689">
    <property type="term" value="F:carboxylic ester hydrolase activity"/>
    <property type="evidence" value="ECO:0007669"/>
    <property type="project" value="TreeGrafter"/>
</dbReference>
<comment type="similarity">
    <text evidence="1">Belongs to the AB hydrolase superfamily. AB hydrolase 2 family.</text>
</comment>
<dbReference type="InterPro" id="IPR029058">
    <property type="entry name" value="AB_hydrolase_fold"/>
</dbReference>
<dbReference type="AlphaFoldDB" id="A0A2C6KIF1"/>
<dbReference type="InterPro" id="IPR003140">
    <property type="entry name" value="PLipase/COase/thioEstase"/>
</dbReference>
<evidence type="ECO:0000313" key="5">
    <source>
        <dbReference type="EMBL" id="PHJ16174.1"/>
    </source>
</evidence>
<dbReference type="Proteomes" id="UP000221165">
    <property type="component" value="Unassembled WGS sequence"/>
</dbReference>
<proteinExistence type="inferred from homology"/>
<gene>
    <name evidence="5" type="ORF">CSUI_010014</name>
</gene>
<evidence type="ECO:0000256" key="2">
    <source>
        <dbReference type="ARBA" id="ARBA00022801"/>
    </source>
</evidence>
<dbReference type="VEuPathDB" id="ToxoDB:CSUI_010014"/>
<dbReference type="EMBL" id="MIGC01006525">
    <property type="protein sequence ID" value="PHJ16174.1"/>
    <property type="molecule type" value="Genomic_DNA"/>
</dbReference>
<feature type="domain" description="Phospholipase/carboxylesterase/thioesterase" evidence="4">
    <location>
        <begin position="362"/>
        <end position="501"/>
    </location>
</feature>
<evidence type="ECO:0000256" key="1">
    <source>
        <dbReference type="ARBA" id="ARBA00006499"/>
    </source>
</evidence>
<dbReference type="SUPFAM" id="SSF53474">
    <property type="entry name" value="alpha/beta-Hydrolases"/>
    <property type="match status" value="1"/>
</dbReference>
<evidence type="ECO:0000259" key="4">
    <source>
        <dbReference type="Pfam" id="PF02230"/>
    </source>
</evidence>
<organism evidence="5 6">
    <name type="scientific">Cystoisospora suis</name>
    <dbReference type="NCBI Taxonomy" id="483139"/>
    <lineage>
        <taxon>Eukaryota</taxon>
        <taxon>Sar</taxon>
        <taxon>Alveolata</taxon>
        <taxon>Apicomplexa</taxon>
        <taxon>Conoidasida</taxon>
        <taxon>Coccidia</taxon>
        <taxon>Eucoccidiorida</taxon>
        <taxon>Eimeriorina</taxon>
        <taxon>Sarcocystidae</taxon>
        <taxon>Cystoisospora</taxon>
    </lineage>
</organism>
<name>A0A2C6KIF1_9APIC</name>
<dbReference type="GO" id="GO:0005737">
    <property type="term" value="C:cytoplasm"/>
    <property type="evidence" value="ECO:0007669"/>
    <property type="project" value="TreeGrafter"/>
</dbReference>
<reference evidence="5 6" key="1">
    <citation type="journal article" date="2017" name="Int. J. Parasitol.">
        <title>The genome of the protozoan parasite Cystoisospora suis and a reverse vaccinology approach to identify vaccine candidates.</title>
        <authorList>
            <person name="Palmieri N."/>
            <person name="Shrestha A."/>
            <person name="Ruttkowski B."/>
            <person name="Beck T."/>
            <person name="Vogl C."/>
            <person name="Tomley F."/>
            <person name="Blake D.P."/>
            <person name="Joachim A."/>
        </authorList>
    </citation>
    <scope>NUCLEOTIDE SEQUENCE [LARGE SCALE GENOMIC DNA]</scope>
    <source>
        <strain evidence="5 6">Wien I</strain>
    </source>
</reference>
<accession>A0A2C6KIF1</accession>
<protein>
    <submittedName>
        <fullName evidence="5">Phospholipase carboxylesterase</fullName>
    </submittedName>
</protein>
<feature type="compositionally biased region" description="Low complexity" evidence="3">
    <location>
        <begin position="288"/>
        <end position="339"/>
    </location>
</feature>
<sequence length="502" mass="53910">MCSSSLLREFFFSSIFSGKASSFLSVVSPFFSPPSFLPLYRCLNSTRTPEKKRENSPLCRGSLSSSFSFLLPSCMDHLSYGPQPSSSSLSLFLGSPKYLSSSSGLGDSSWRSLHRPFSQGNLSLSFLLAAFFLLPSSSCSLTPPASFSLSSPVLNGSFQESLVPTCEEKPLSLSPSFLSFSCLSSPPIFSPSPPSRLSSLRYHFAPSLRLSHPSPSNRHLSSSSSHFASPSSSLFFSSSLLSSRHISSRLSPSTFRSSFLSSNSYYFSRRPFSFSSLSSSSFSKEPSSSSFPTSSSPQPSSFSRHPSSVSFSSSPPSSTSSLPSSSSLPPPSLRMASPPATFQRGDGHGGEGLHIFPPSSSSSRDPCLSTVIFLHGLGDTAAGWRDVLPLLSTLPCFMSLRIILPTAPIRPISLNGGMPMPAWGDIFALTRDAPEDRTSYLQTKERIDEILRKEVEEAGVPPERILLGGFSQGGAMAYLVGLQSKYRLGGIIALSTWLPLSS</sequence>
<evidence type="ECO:0000256" key="3">
    <source>
        <dbReference type="SAM" id="MobiDB-lite"/>
    </source>
</evidence>